<reference evidence="1" key="1">
    <citation type="journal article" date="2021" name="Proc. Natl. Acad. Sci. U.S.A.">
        <title>A Catalog of Tens of Thousands of Viruses from Human Metagenomes Reveals Hidden Associations with Chronic Diseases.</title>
        <authorList>
            <person name="Tisza M.J."/>
            <person name="Buck C.B."/>
        </authorList>
    </citation>
    <scope>NUCLEOTIDE SEQUENCE</scope>
    <source>
        <strain evidence="1">CtjKY6</strain>
    </source>
</reference>
<protein>
    <submittedName>
        <fullName evidence="1">Uncharacterized protein</fullName>
    </submittedName>
</protein>
<name>A0A8S5UY65_9CAUD</name>
<accession>A0A8S5UY65</accession>
<dbReference type="Pfam" id="PF09956">
    <property type="entry name" value="Phage_cement_2"/>
    <property type="match status" value="1"/>
</dbReference>
<sequence length="120" mass="12275">MSQNHVKGGDTYEVQVDAAVKSGDVVAVGKVGAVALTSATPKEDNNFYSTLAFEGIAHLGLDGSVKVGDIVTIDGATESGKAAKPEIAADPKGKIVVGFVLNPLSSASTKYAVKLTQAWL</sequence>
<evidence type="ECO:0000313" key="1">
    <source>
        <dbReference type="EMBL" id="DAF99431.1"/>
    </source>
</evidence>
<organism evidence="1">
    <name type="scientific">Siphoviridae sp. ctjKY6</name>
    <dbReference type="NCBI Taxonomy" id="2825631"/>
    <lineage>
        <taxon>Viruses</taxon>
        <taxon>Duplodnaviria</taxon>
        <taxon>Heunggongvirae</taxon>
        <taxon>Uroviricota</taxon>
        <taxon>Caudoviricetes</taxon>
    </lineage>
</organism>
<dbReference type="InterPro" id="IPR011231">
    <property type="entry name" value="Phage_VT1-Sakai_H0018"/>
</dbReference>
<proteinExistence type="predicted"/>
<dbReference type="EMBL" id="BK016165">
    <property type="protein sequence ID" value="DAF99431.1"/>
    <property type="molecule type" value="Genomic_DNA"/>
</dbReference>